<sequence>MPLSEVHQTRKVDANQSKMTNCSSDLSSFIPDGEFVELLWENGQIVMHGQSNRPRKSSFPTATAATSSHTGRAQEKESRDVVTSKIGQIEAVDPLVNDFPPTAASGDAGVNAQDDDDMVPWINYSIEDSLQNDYCSEHMLEFPGMSLNSMSSHTNTAIADRSNGFTQTAKSSRRNVEQGRTSEELAGASDFSRIKSSQLFQASQEWQSLAQSIKPRATELSTRGTSSTHHGLAGCLLSSRPQKQDRAGSRSSQSSSSIDLMNFSHFSRPAALAKANLQGLDRLRNNEKASTTTSSNPMEPTVIDSISGLKSILATPGLASAAPEVEQRSSTRRDGNVNNNNSILPGCINRRSSDVAVAAMPSGRNETEKGPEAVAASSSVCSGNGAGAASNGPKHTPKRKTYEGEESGNQREDHEDESMGLRKSATVRGTSTKRSRAAEVHNLSERRRRDRINEKMRALQELIPNCNKVDKASMLDEAIDYLKSLQLQVQFLTQIMSMGSGSCMLPLVPPAGIQHMHVPPMAHLSQMGAGMGMGMRLGYSMGMLDMNGSASCPLLPVPPMHGRQFPFPSIPGTRGLHGMPSSTSLPMFGIPGQGLPASMPHIPPTCSLSGLPARPNSTPGSAGMTNNPSPATDTVPSSTSKDQHQQSQDLEKIQKPSTDDSQMKTSTQGMEYNQKRGLQSPEQLVSRTYDILGQ</sequence>
<reference evidence="8" key="1">
    <citation type="journal article" date="2019" name="Nat. Commun.">
        <title>Genome-wide association mapping of date palm fruit traits.</title>
        <authorList>
            <person name="Hazzouri K.M."/>
            <person name="Gros-Balthazard M."/>
            <person name="Flowers J.M."/>
            <person name="Copetti D."/>
            <person name="Lemansour A."/>
            <person name="Lebrun M."/>
            <person name="Masmoudi K."/>
            <person name="Ferrand S."/>
            <person name="Dhar M.I."/>
            <person name="Fresquez Z.A."/>
            <person name="Rosas U."/>
            <person name="Zhang J."/>
            <person name="Talag J."/>
            <person name="Lee S."/>
            <person name="Kudrna D."/>
            <person name="Powell R.F."/>
            <person name="Leitch I.J."/>
            <person name="Krueger R.R."/>
            <person name="Wing R.A."/>
            <person name="Amiri K.M.A."/>
            <person name="Purugganan M.D."/>
        </authorList>
    </citation>
    <scope>NUCLEOTIDE SEQUENCE [LARGE SCALE GENOMIC DNA]</scope>
    <source>
        <strain evidence="8">cv. Khalas</strain>
    </source>
</reference>
<feature type="compositionally biased region" description="Basic and acidic residues" evidence="6">
    <location>
        <begin position="400"/>
        <end position="420"/>
    </location>
</feature>
<feature type="compositionally biased region" description="Basic and acidic residues" evidence="6">
    <location>
        <begin position="436"/>
        <end position="449"/>
    </location>
</feature>
<dbReference type="GO" id="GO:0005634">
    <property type="term" value="C:nucleus"/>
    <property type="evidence" value="ECO:0007669"/>
    <property type="project" value="UniProtKB-SubCell"/>
</dbReference>
<feature type="region of interest" description="Disordered" evidence="6">
    <location>
        <begin position="359"/>
        <end position="449"/>
    </location>
</feature>
<dbReference type="FunFam" id="4.10.280.10:FF:000004">
    <property type="entry name" value="Basic helix-loop-helix transcription factor"/>
    <property type="match status" value="1"/>
</dbReference>
<dbReference type="CDD" id="cd11445">
    <property type="entry name" value="bHLH_AtPIF_like"/>
    <property type="match status" value="1"/>
</dbReference>
<comment type="subcellular location">
    <subcellularLocation>
        <location evidence="1">Nucleus</location>
    </subcellularLocation>
</comment>
<evidence type="ECO:0000313" key="8">
    <source>
        <dbReference type="Proteomes" id="UP000228380"/>
    </source>
</evidence>
<organism evidence="8 9">
    <name type="scientific">Phoenix dactylifera</name>
    <name type="common">Date palm</name>
    <dbReference type="NCBI Taxonomy" id="42345"/>
    <lineage>
        <taxon>Eukaryota</taxon>
        <taxon>Viridiplantae</taxon>
        <taxon>Streptophyta</taxon>
        <taxon>Embryophyta</taxon>
        <taxon>Tracheophyta</taxon>
        <taxon>Spermatophyta</taxon>
        <taxon>Magnoliopsida</taxon>
        <taxon>Liliopsida</taxon>
        <taxon>Arecaceae</taxon>
        <taxon>Coryphoideae</taxon>
        <taxon>Phoeniceae</taxon>
        <taxon>Phoenix</taxon>
    </lineage>
</organism>
<dbReference type="OrthoDB" id="690068at2759"/>
<dbReference type="PANTHER" id="PTHR46807:SF1">
    <property type="entry name" value="TRANSCRIPTION FACTOR PIF3"/>
    <property type="match status" value="1"/>
</dbReference>
<name>A0A8B8J8K1_PHODC</name>
<dbReference type="Pfam" id="PF00010">
    <property type="entry name" value="HLH"/>
    <property type="match status" value="1"/>
</dbReference>
<dbReference type="KEGG" id="pda:103714720"/>
<evidence type="ECO:0000256" key="3">
    <source>
        <dbReference type="ARBA" id="ARBA00023015"/>
    </source>
</evidence>
<feature type="region of interest" description="Disordered" evidence="6">
    <location>
        <begin position="318"/>
        <end position="347"/>
    </location>
</feature>
<reference evidence="9" key="2">
    <citation type="submission" date="2025-08" db="UniProtKB">
        <authorList>
            <consortium name="RefSeq"/>
        </authorList>
    </citation>
    <scope>IDENTIFICATION</scope>
    <source>
        <tissue evidence="9">Young leaves</tissue>
    </source>
</reference>
<dbReference type="GO" id="GO:0003700">
    <property type="term" value="F:DNA-binding transcription factor activity"/>
    <property type="evidence" value="ECO:0007669"/>
    <property type="project" value="InterPro"/>
</dbReference>
<feature type="region of interest" description="Disordered" evidence="6">
    <location>
        <begin position="162"/>
        <end position="188"/>
    </location>
</feature>
<dbReference type="InterPro" id="IPR047265">
    <property type="entry name" value="PIF1-like_bHLH"/>
</dbReference>
<feature type="region of interest" description="Disordered" evidence="6">
    <location>
        <begin position="49"/>
        <end position="80"/>
    </location>
</feature>
<keyword evidence="3" id="KW-0805">Transcription regulation</keyword>
<feature type="compositionally biased region" description="Basic and acidic residues" evidence="6">
    <location>
        <begin position="641"/>
        <end position="662"/>
    </location>
</feature>
<dbReference type="InterPro" id="IPR036638">
    <property type="entry name" value="HLH_DNA-bd_sf"/>
</dbReference>
<feature type="compositionally biased region" description="Low complexity" evidence="6">
    <location>
        <begin position="373"/>
        <end position="392"/>
    </location>
</feature>
<feature type="region of interest" description="Disordered" evidence="6">
    <location>
        <begin position="593"/>
        <end position="694"/>
    </location>
</feature>
<dbReference type="InterPro" id="IPR044273">
    <property type="entry name" value="PIF3-like"/>
</dbReference>
<keyword evidence="8" id="KW-1185">Reference proteome</keyword>
<feature type="domain" description="BHLH" evidence="7">
    <location>
        <begin position="436"/>
        <end position="485"/>
    </location>
</feature>
<feature type="compositionally biased region" description="Polar residues" evidence="6">
    <location>
        <begin position="663"/>
        <end position="686"/>
    </location>
</feature>
<feature type="compositionally biased region" description="Basic and acidic residues" evidence="6">
    <location>
        <begin position="174"/>
        <end position="183"/>
    </location>
</feature>
<feature type="region of interest" description="Disordered" evidence="6">
    <location>
        <begin position="217"/>
        <end position="256"/>
    </location>
</feature>
<feature type="compositionally biased region" description="Basic and acidic residues" evidence="6">
    <location>
        <begin position="325"/>
        <end position="335"/>
    </location>
</feature>
<proteinExistence type="inferred from homology"/>
<dbReference type="GO" id="GO:0046983">
    <property type="term" value="F:protein dimerization activity"/>
    <property type="evidence" value="ECO:0007669"/>
    <property type="project" value="InterPro"/>
</dbReference>
<dbReference type="Gene3D" id="4.10.280.10">
    <property type="entry name" value="Helix-loop-helix DNA-binding domain"/>
    <property type="match status" value="1"/>
</dbReference>
<feature type="region of interest" description="Disordered" evidence="6">
    <location>
        <begin position="1"/>
        <end position="21"/>
    </location>
</feature>
<evidence type="ECO:0000256" key="2">
    <source>
        <dbReference type="ARBA" id="ARBA00005510"/>
    </source>
</evidence>
<dbReference type="Proteomes" id="UP000228380">
    <property type="component" value="Chromosome 1"/>
</dbReference>
<dbReference type="PROSITE" id="PS50888">
    <property type="entry name" value="BHLH"/>
    <property type="match status" value="1"/>
</dbReference>
<evidence type="ECO:0000313" key="9">
    <source>
        <dbReference type="RefSeq" id="XP_026663327.1"/>
    </source>
</evidence>
<feature type="compositionally biased region" description="Low complexity" evidence="6">
    <location>
        <begin position="57"/>
        <end position="71"/>
    </location>
</feature>
<dbReference type="AlphaFoldDB" id="A0A8B8J8K1"/>
<feature type="compositionally biased region" description="Polar residues" evidence="6">
    <location>
        <begin position="219"/>
        <end position="229"/>
    </location>
</feature>
<dbReference type="GeneID" id="103714720"/>
<protein>
    <submittedName>
        <fullName evidence="9">Transcription factor PHYTOCHROME INTERACTING FACTOR-LIKE 15-like isoform X1</fullName>
    </submittedName>
</protein>
<keyword evidence="5" id="KW-0539">Nucleus</keyword>
<dbReference type="RefSeq" id="XP_026663327.1">
    <property type="nucleotide sequence ID" value="XM_026807526.2"/>
</dbReference>
<dbReference type="InterPro" id="IPR011598">
    <property type="entry name" value="bHLH_dom"/>
</dbReference>
<dbReference type="PANTHER" id="PTHR46807">
    <property type="entry name" value="TRANSCRIPTION FACTOR PIF3"/>
    <property type="match status" value="1"/>
</dbReference>
<gene>
    <name evidence="9" type="primary">LOC103714720</name>
</gene>
<keyword evidence="4" id="KW-0804">Transcription</keyword>
<dbReference type="SUPFAM" id="SSF47459">
    <property type="entry name" value="HLH, helix-loop-helix DNA-binding domain"/>
    <property type="match status" value="1"/>
</dbReference>
<comment type="similarity">
    <text evidence="2">Belongs to the bHLH protein family.</text>
</comment>
<evidence type="ECO:0000256" key="6">
    <source>
        <dbReference type="SAM" id="MobiDB-lite"/>
    </source>
</evidence>
<evidence type="ECO:0000256" key="5">
    <source>
        <dbReference type="ARBA" id="ARBA00023242"/>
    </source>
</evidence>
<evidence type="ECO:0000256" key="4">
    <source>
        <dbReference type="ARBA" id="ARBA00023163"/>
    </source>
</evidence>
<accession>A0A8B8J8K1</accession>
<feature type="compositionally biased region" description="Polar residues" evidence="6">
    <location>
        <begin position="615"/>
        <end position="640"/>
    </location>
</feature>
<dbReference type="SMART" id="SM00353">
    <property type="entry name" value="HLH"/>
    <property type="match status" value="1"/>
</dbReference>
<evidence type="ECO:0000259" key="7">
    <source>
        <dbReference type="PROSITE" id="PS50888"/>
    </source>
</evidence>
<evidence type="ECO:0000256" key="1">
    <source>
        <dbReference type="ARBA" id="ARBA00004123"/>
    </source>
</evidence>